<dbReference type="InterPro" id="IPR050410">
    <property type="entry name" value="CCR4/nocturin_mRNA_transcr"/>
</dbReference>
<evidence type="ECO:0000259" key="2">
    <source>
        <dbReference type="Pfam" id="PF03372"/>
    </source>
</evidence>
<dbReference type="Gene3D" id="3.60.10.10">
    <property type="entry name" value="Endonuclease/exonuclease/phosphatase"/>
    <property type="match status" value="1"/>
</dbReference>
<dbReference type="Proteomes" id="UP001141327">
    <property type="component" value="Unassembled WGS sequence"/>
</dbReference>
<protein>
    <submittedName>
        <fullName evidence="3">Carbon catabolite repressor protein 4 4</fullName>
    </submittedName>
</protein>
<sequence length="495" mass="53715">MADTKPIFQRSWAFRDGEEAASASLSVTTYNVLAHCYIDSSFFPYCSPQSLDFSSRFTLLVEELYSQSSDIFLLQELDFFEQLSKALSPEWAGIYSKRTGSKTDGCAIFYRRSRFRPVAHGTLEYNAIPRSRKDFPVGRESEHFWDYLRNNIGQLACLEWVGPAQACAPRATPPPACESELPRPTAATHAALQRFHFAPVAAPAAGDEPKRLLFLGNTHLYWDPKCPDVKVEQARYLAWGMNCLRAEVMGRLHAAAPAAPARPCFLDVGTVICGDTNTLPTLPAYGLLTTQGDAAALLPYYPPPAVPGAEFRPVGLPLRSAYREVLGREPPYTNFVAEFNGVRPPPPPALPSSRAPPLLTCPSPPHVPLPSSRAPAPSPHICAQTLDYIFYSRPRPVPPDWRRAMAGLVFDPCSAHLEPVAVLDLPPEAALRAQTALPSEGFPSDHLSMRALFRLAPTGHPAASPSPLAASPSPLAASPSPLAVPQPPVAAPASD</sequence>
<dbReference type="SUPFAM" id="SSF56219">
    <property type="entry name" value="DNase I-like"/>
    <property type="match status" value="1"/>
</dbReference>
<feature type="domain" description="Endonuclease/exonuclease/phosphatase" evidence="2">
    <location>
        <begin position="29"/>
        <end position="446"/>
    </location>
</feature>
<dbReference type="PANTHER" id="PTHR12121:SF36">
    <property type="entry name" value="ENDONUCLEASE_EXONUCLEASE_PHOSPHATASE DOMAIN-CONTAINING PROTEIN"/>
    <property type="match status" value="1"/>
</dbReference>
<dbReference type="InterPro" id="IPR036691">
    <property type="entry name" value="Endo/exonu/phosph_ase_sf"/>
</dbReference>
<feature type="compositionally biased region" description="Low complexity" evidence="1">
    <location>
        <begin position="461"/>
        <end position="481"/>
    </location>
</feature>
<evidence type="ECO:0000313" key="3">
    <source>
        <dbReference type="EMBL" id="KAJ4460454.1"/>
    </source>
</evidence>
<accession>A0ABQ8UMP3</accession>
<feature type="compositionally biased region" description="Pro residues" evidence="1">
    <location>
        <begin position="482"/>
        <end position="495"/>
    </location>
</feature>
<dbReference type="EMBL" id="JAPMOS010000013">
    <property type="protein sequence ID" value="KAJ4460454.1"/>
    <property type="molecule type" value="Genomic_DNA"/>
</dbReference>
<proteinExistence type="predicted"/>
<evidence type="ECO:0000256" key="1">
    <source>
        <dbReference type="SAM" id="MobiDB-lite"/>
    </source>
</evidence>
<comment type="caution">
    <text evidence="3">The sequence shown here is derived from an EMBL/GenBank/DDBJ whole genome shotgun (WGS) entry which is preliminary data.</text>
</comment>
<keyword evidence="4" id="KW-1185">Reference proteome</keyword>
<dbReference type="InterPro" id="IPR005135">
    <property type="entry name" value="Endo/exonuclease/phosphatase"/>
</dbReference>
<organism evidence="3 4">
    <name type="scientific">Paratrimastix pyriformis</name>
    <dbReference type="NCBI Taxonomy" id="342808"/>
    <lineage>
        <taxon>Eukaryota</taxon>
        <taxon>Metamonada</taxon>
        <taxon>Preaxostyla</taxon>
        <taxon>Paratrimastigidae</taxon>
        <taxon>Paratrimastix</taxon>
    </lineage>
</organism>
<feature type="region of interest" description="Disordered" evidence="1">
    <location>
        <begin position="458"/>
        <end position="495"/>
    </location>
</feature>
<dbReference type="PANTHER" id="PTHR12121">
    <property type="entry name" value="CARBON CATABOLITE REPRESSOR PROTEIN 4"/>
    <property type="match status" value="1"/>
</dbReference>
<dbReference type="Pfam" id="PF03372">
    <property type="entry name" value="Exo_endo_phos"/>
    <property type="match status" value="1"/>
</dbReference>
<evidence type="ECO:0000313" key="4">
    <source>
        <dbReference type="Proteomes" id="UP001141327"/>
    </source>
</evidence>
<name>A0ABQ8UMP3_9EUKA</name>
<reference evidence="3" key="1">
    <citation type="journal article" date="2022" name="bioRxiv">
        <title>Genomics of Preaxostyla Flagellates Illuminates Evolutionary Transitions and the Path Towards Mitochondrial Loss.</title>
        <authorList>
            <person name="Novak L.V.F."/>
            <person name="Treitli S.C."/>
            <person name="Pyrih J."/>
            <person name="Halakuc P."/>
            <person name="Pipaliya S.V."/>
            <person name="Vacek V."/>
            <person name="Brzon O."/>
            <person name="Soukal P."/>
            <person name="Eme L."/>
            <person name="Dacks J.B."/>
            <person name="Karnkowska A."/>
            <person name="Elias M."/>
            <person name="Hampl V."/>
        </authorList>
    </citation>
    <scope>NUCLEOTIDE SEQUENCE</scope>
    <source>
        <strain evidence="3">RCP-MX</strain>
    </source>
</reference>
<gene>
    <name evidence="3" type="ORF">PAPYR_3498</name>
</gene>